<dbReference type="EMBL" id="VIRM01000015">
    <property type="protein sequence ID" value="TQS20744.1"/>
    <property type="molecule type" value="Genomic_DNA"/>
</dbReference>
<feature type="compositionally biased region" description="Basic and acidic residues" evidence="1">
    <location>
        <begin position="143"/>
        <end position="157"/>
    </location>
</feature>
<comment type="caution">
    <text evidence="3">The sequence shown here is derived from an EMBL/GenBank/DDBJ whole genome shotgun (WGS) entry which is preliminary data.</text>
</comment>
<feature type="region of interest" description="Disordered" evidence="1">
    <location>
        <begin position="1"/>
        <end position="169"/>
    </location>
</feature>
<dbReference type="AlphaFoldDB" id="A0A544YVG1"/>
<accession>A0A544YVG1</accession>
<protein>
    <submittedName>
        <fullName evidence="3">DUF3147 family protein</fullName>
    </submittedName>
</protein>
<keyword evidence="2" id="KW-0472">Membrane</keyword>
<feature type="transmembrane region" description="Helical" evidence="2">
    <location>
        <begin position="264"/>
        <end position="285"/>
    </location>
</feature>
<gene>
    <name evidence="3" type="ORF">FLX08_14795</name>
</gene>
<organism evidence="3 4">
    <name type="scientific">Microbispora hainanensis</name>
    <dbReference type="NCBI Taxonomy" id="568844"/>
    <lineage>
        <taxon>Bacteria</taxon>
        <taxon>Bacillati</taxon>
        <taxon>Actinomycetota</taxon>
        <taxon>Actinomycetes</taxon>
        <taxon>Streptosporangiales</taxon>
        <taxon>Streptosporangiaceae</taxon>
        <taxon>Microbispora</taxon>
    </lineage>
</organism>
<proteinExistence type="predicted"/>
<feature type="compositionally biased region" description="Low complexity" evidence="1">
    <location>
        <begin position="88"/>
        <end position="106"/>
    </location>
</feature>
<evidence type="ECO:0000256" key="2">
    <source>
        <dbReference type="SAM" id="Phobius"/>
    </source>
</evidence>
<feature type="compositionally biased region" description="Basic residues" evidence="1">
    <location>
        <begin position="11"/>
        <end position="25"/>
    </location>
</feature>
<feature type="transmembrane region" description="Helical" evidence="2">
    <location>
        <begin position="181"/>
        <end position="202"/>
    </location>
</feature>
<sequence>MRQSFGGPGQPHRHRRHHRCARRPRLGSGHADRRGRIHRLLPGRRSPVAQVGRLAGGAGRGRRLGRRRGRRVRAGAAGPARRPDHGGSRAASPAGGPRPGPATGAPVVSARRDDGPAPGDRRPSEGEWPSDVGRVADDGPVADDGRPYEGRRPSEDERPSDDEEKVRLRLSELRRPPKRDWVARFAFGAGVSALAGVVSVLAGPRAGGLFLAFPAILLASVTLIAKEEGVRQAVQDVGGAIFGALGLIGFAVVVTLTVTVWPLWLSLTIATLSWAALSLALYAIVTRLRR</sequence>
<keyword evidence="2" id="KW-0812">Transmembrane</keyword>
<feature type="transmembrane region" description="Helical" evidence="2">
    <location>
        <begin position="237"/>
        <end position="258"/>
    </location>
</feature>
<feature type="compositionally biased region" description="Basic residues" evidence="1">
    <location>
        <begin position="60"/>
        <end position="73"/>
    </location>
</feature>
<dbReference type="Pfam" id="PF11345">
    <property type="entry name" value="DUF3147"/>
    <property type="match status" value="1"/>
</dbReference>
<reference evidence="3 4" key="1">
    <citation type="submission" date="2019-07" db="EMBL/GenBank/DDBJ databases">
        <title>Microbispora hainanensis DSM 45428.</title>
        <authorList>
            <person name="Thawai C."/>
        </authorList>
    </citation>
    <scope>NUCLEOTIDE SEQUENCE [LARGE SCALE GENOMIC DNA]</scope>
    <source>
        <strain evidence="3 4">DSM 45428</strain>
    </source>
</reference>
<feature type="compositionally biased region" description="Basic residues" evidence="1">
    <location>
        <begin position="33"/>
        <end position="42"/>
    </location>
</feature>
<dbReference type="Proteomes" id="UP000316541">
    <property type="component" value="Unassembled WGS sequence"/>
</dbReference>
<name>A0A544YVG1_9ACTN</name>
<keyword evidence="2" id="KW-1133">Transmembrane helix</keyword>
<evidence type="ECO:0000313" key="4">
    <source>
        <dbReference type="Proteomes" id="UP000316541"/>
    </source>
</evidence>
<evidence type="ECO:0000313" key="3">
    <source>
        <dbReference type="EMBL" id="TQS20744.1"/>
    </source>
</evidence>
<feature type="transmembrane region" description="Helical" evidence="2">
    <location>
        <begin position="208"/>
        <end position="225"/>
    </location>
</feature>
<dbReference type="InterPro" id="IPR021493">
    <property type="entry name" value="DUF3147"/>
</dbReference>
<feature type="compositionally biased region" description="Basic and acidic residues" evidence="1">
    <location>
        <begin position="110"/>
        <end position="125"/>
    </location>
</feature>
<evidence type="ECO:0000256" key="1">
    <source>
        <dbReference type="SAM" id="MobiDB-lite"/>
    </source>
</evidence>